<keyword evidence="5" id="KW-1185">Reference proteome</keyword>
<dbReference type="InterPro" id="IPR024079">
    <property type="entry name" value="MetalloPept_cat_dom_sf"/>
</dbReference>
<dbReference type="RefSeq" id="WP_142871545.1">
    <property type="nucleotide sequence ID" value="NZ_CP045503.2"/>
</dbReference>
<evidence type="ECO:0000256" key="1">
    <source>
        <dbReference type="SAM" id="SignalP"/>
    </source>
</evidence>
<evidence type="ECO:0000259" key="3">
    <source>
        <dbReference type="Pfam" id="PF17148"/>
    </source>
</evidence>
<dbReference type="InterPro" id="IPR033413">
    <property type="entry name" value="DUF5117"/>
</dbReference>
<evidence type="ECO:0000313" key="5">
    <source>
        <dbReference type="Proteomes" id="UP000316416"/>
    </source>
</evidence>
<evidence type="ECO:0000259" key="2">
    <source>
        <dbReference type="Pfam" id="PF16313"/>
    </source>
</evidence>
<dbReference type="Gene3D" id="3.40.390.10">
    <property type="entry name" value="Collagenase (Catalytic Domain)"/>
    <property type="match status" value="1"/>
</dbReference>
<dbReference type="InterPro" id="IPR034032">
    <property type="entry name" value="Zn_MMP-like_bac"/>
</dbReference>
<dbReference type="GO" id="GO:0008237">
    <property type="term" value="F:metallopeptidase activity"/>
    <property type="evidence" value="ECO:0007669"/>
    <property type="project" value="UniProtKB-KW"/>
</dbReference>
<dbReference type="Pfam" id="PF16313">
    <property type="entry name" value="DUF4953"/>
    <property type="match status" value="1"/>
</dbReference>
<accession>A0ABX6V9M7</accession>
<proteinExistence type="predicted"/>
<dbReference type="PANTHER" id="PTHR38478">
    <property type="entry name" value="PEPTIDASE M1A AND M12B"/>
    <property type="match status" value="1"/>
</dbReference>
<dbReference type="PANTHER" id="PTHR38478:SF1">
    <property type="entry name" value="ZINC DEPENDENT METALLOPROTEASE DOMAIN LIPOPROTEIN"/>
    <property type="match status" value="1"/>
</dbReference>
<dbReference type="EMBL" id="CP045503">
    <property type="protein sequence ID" value="QPG59365.1"/>
    <property type="molecule type" value="Genomic_DNA"/>
</dbReference>
<keyword evidence="4" id="KW-0378">Hydrolase</keyword>
<name>A0ABX6V9M7_9GAMM</name>
<feature type="domain" description="DUF5117" evidence="3">
    <location>
        <begin position="91"/>
        <end position="282"/>
    </location>
</feature>
<reference evidence="4" key="1">
    <citation type="submission" date="2021-07" db="EMBL/GenBank/DDBJ databases">
        <title>Shewanella sp. YLB-07 whole genome sequence.</title>
        <authorList>
            <person name="Yu L."/>
        </authorList>
    </citation>
    <scope>NUCLEOTIDE SEQUENCE</scope>
    <source>
        <strain evidence="4">YLB-08</strain>
    </source>
</reference>
<feature type="chain" id="PRO_5045383638" evidence="1">
    <location>
        <begin position="23"/>
        <end position="845"/>
    </location>
</feature>
<keyword evidence="4" id="KW-0482">Metalloprotease</keyword>
<keyword evidence="1" id="KW-0732">Signal</keyword>
<feature type="domain" description="EcxA zinc-binding" evidence="2">
    <location>
        <begin position="447"/>
        <end position="771"/>
    </location>
</feature>
<feature type="signal peptide" evidence="1">
    <location>
        <begin position="1"/>
        <end position="22"/>
    </location>
</feature>
<dbReference type="SUPFAM" id="SSF55486">
    <property type="entry name" value="Metalloproteases ('zincins'), catalytic domain"/>
    <property type="match status" value="1"/>
</dbReference>
<protein>
    <submittedName>
        <fullName evidence="4">Zinc-dependent metalloprotease</fullName>
    </submittedName>
</protein>
<dbReference type="Proteomes" id="UP000316416">
    <property type="component" value="Chromosome"/>
</dbReference>
<keyword evidence="4" id="KW-0645">Protease</keyword>
<sequence>MKLSSLSLAVILSITSMHSVSAADREDNQKTMTEMLTGKRVSEGLFNFYQDNKSGETFMLIKESQLNTPILYAAHNVDGLADIWEFRGLKRDEKLIEFKRYFDRIDIIAKSSRFIYDENSPLSRSKDANLSEPVLASLKIESEQDGKVLVNVDPLFLSESLHRVSQWPDGNNQGNKKQFKLGKLDETKSRIIKNRTYENNVDVIVEYVFNNDNPRGVGSIALTDPRVASLRIQHSFFELPQNNFKPRRDDARVGYFPHQLDNKTSADWAPYEDVIVRWNLQKQDPSAPLSEPVKPITWWIENTTPYEWRDTIKEAVLTWNKAFEELGFKNAIQVKVQPDDANWDAGDINYNVLRWVSSPKPLSNGYGDAVSNPFTGEILGADLILEYRFMKNTWALDQMYSQGDNNLASDTSQSYQGGRAAHLNCSLGHQLQQSQLLAETIAAGEMTQKSILDEGLRMLVMHEVGHTLGLSHNMKASTLWDENEVHNKAITQGVLTGSVMEYAPVNLAPIGAQQGDYFQTQLGPYDYWAIEYGYSTALNDSDAEQKRLDAILRRSGEHGLAFGNDADDMRRAGIHIDPLMMTGDMSSNPVAYAVDRMILIDQTLGGIKRRTLVKGESYQQLLTSVNVLYGEYKKQAVVISRQIGGVNIERSFVGDHDENNAAAAPYSPVSAEKQQQAMKALAKYVFSEDALVSLEPLYSHMQHQRRGWEHSGKNEDPKAHKMVLNMQTSVLNHLLHINVLERISDTALYGNEYKLTTYMNELTSAIFVDTKAIKSTSQNLQIEYVQQLIKIAGIGADSKYNHLAKSAVVYQLRFIAERSSPWGADEATKAHKNYVDLLISKAFKA</sequence>
<organism evidence="4 5">
    <name type="scientific">Shewanella eurypsychrophilus</name>
    <dbReference type="NCBI Taxonomy" id="2593656"/>
    <lineage>
        <taxon>Bacteria</taxon>
        <taxon>Pseudomonadati</taxon>
        <taxon>Pseudomonadota</taxon>
        <taxon>Gammaproteobacteria</taxon>
        <taxon>Alteromonadales</taxon>
        <taxon>Shewanellaceae</taxon>
        <taxon>Shewanella</taxon>
    </lineage>
</organism>
<dbReference type="CDD" id="cd04276">
    <property type="entry name" value="ZnMc_MMP_like_2"/>
    <property type="match status" value="1"/>
</dbReference>
<dbReference type="InterPro" id="IPR032534">
    <property type="entry name" value="EcxA_zinc-bd"/>
</dbReference>
<dbReference type="Pfam" id="PF17148">
    <property type="entry name" value="DUF5117"/>
    <property type="match status" value="1"/>
</dbReference>
<gene>
    <name evidence="4" type="ORF">FM038_019730</name>
</gene>
<evidence type="ECO:0000313" key="4">
    <source>
        <dbReference type="EMBL" id="QPG59365.1"/>
    </source>
</evidence>